<feature type="domain" description="G-patch" evidence="2">
    <location>
        <begin position="159"/>
        <end position="205"/>
    </location>
</feature>
<dbReference type="PROSITE" id="PS50174">
    <property type="entry name" value="G_PATCH"/>
    <property type="match status" value="1"/>
</dbReference>
<organism evidence="3">
    <name type="scientific">Absidia glauca</name>
    <name type="common">Pin mould</name>
    <dbReference type="NCBI Taxonomy" id="4829"/>
    <lineage>
        <taxon>Eukaryota</taxon>
        <taxon>Fungi</taxon>
        <taxon>Fungi incertae sedis</taxon>
        <taxon>Mucoromycota</taxon>
        <taxon>Mucoromycotina</taxon>
        <taxon>Mucoromycetes</taxon>
        <taxon>Mucorales</taxon>
        <taxon>Cunninghamellaceae</taxon>
        <taxon>Absidia</taxon>
    </lineage>
</organism>
<accession>A0A163JAF3</accession>
<dbReference type="SMART" id="SM00443">
    <property type="entry name" value="G_patch"/>
    <property type="match status" value="1"/>
</dbReference>
<feature type="region of interest" description="Disordered" evidence="1">
    <location>
        <begin position="200"/>
        <end position="233"/>
    </location>
</feature>
<dbReference type="GO" id="GO:0003676">
    <property type="term" value="F:nucleic acid binding"/>
    <property type="evidence" value="ECO:0007669"/>
    <property type="project" value="InterPro"/>
</dbReference>
<gene>
    <name evidence="3" type="primary">ABSGL_03590.1 scaffold 4609</name>
</gene>
<dbReference type="InterPro" id="IPR000467">
    <property type="entry name" value="G_patch_dom"/>
</dbReference>
<dbReference type="Proteomes" id="UP000078561">
    <property type="component" value="Unassembled WGS sequence"/>
</dbReference>
<dbReference type="OMA" id="IQGTAHM"/>
<reference evidence="3" key="1">
    <citation type="submission" date="2016-04" db="EMBL/GenBank/DDBJ databases">
        <authorList>
            <person name="Evans L.H."/>
            <person name="Alamgir A."/>
            <person name="Owens N."/>
            <person name="Weber N.D."/>
            <person name="Virtaneva K."/>
            <person name="Barbian K."/>
            <person name="Babar A."/>
            <person name="Rosenke K."/>
        </authorList>
    </citation>
    <scope>NUCLEOTIDE SEQUENCE [LARGE SCALE GENOMIC DNA]</scope>
    <source>
        <strain evidence="3">CBS 101.48</strain>
    </source>
</reference>
<dbReference type="InterPro" id="IPR039146">
    <property type="entry name" value="GPANK1"/>
</dbReference>
<feature type="region of interest" description="Disordered" evidence="1">
    <location>
        <begin position="67"/>
        <end position="95"/>
    </location>
</feature>
<dbReference type="AlphaFoldDB" id="A0A163JAF3"/>
<dbReference type="OrthoDB" id="4822at2759"/>
<keyword evidence="4" id="KW-1185">Reference proteome</keyword>
<name>A0A163JAF3_ABSGL</name>
<sequence length="253" mass="27676">MVCNLPFSLSLPPLPMDLIPFVKSNSSSTETTTHDSEDSTNTSAPLDDNSGDDLGLRVAEIYQSIVALKPTPRKTTTNAHPDHDRSSTKATSSLPMEISATSPVYCKSCELVVRDPGHFHGTAHLVSTETPQQPRRHGQRIEEPTAAIKTVTRLEMEHGEDSAMHVMKKYGWRPGEGLGKSNQGARYPVATVWKQDRLGIGHPRTDRRRITHPSISKPLTKGPSPRSPGGKKLAADAKAEATLRSAMLHYMNN</sequence>
<evidence type="ECO:0000313" key="4">
    <source>
        <dbReference type="Proteomes" id="UP000078561"/>
    </source>
</evidence>
<dbReference type="Pfam" id="PF01585">
    <property type="entry name" value="G-patch"/>
    <property type="match status" value="1"/>
</dbReference>
<feature type="region of interest" description="Disordered" evidence="1">
    <location>
        <begin position="25"/>
        <end position="52"/>
    </location>
</feature>
<proteinExistence type="predicted"/>
<evidence type="ECO:0000259" key="2">
    <source>
        <dbReference type="PROSITE" id="PS50174"/>
    </source>
</evidence>
<evidence type="ECO:0000256" key="1">
    <source>
        <dbReference type="SAM" id="MobiDB-lite"/>
    </source>
</evidence>
<protein>
    <recommendedName>
        <fullName evidence="2">G-patch domain-containing protein</fullName>
    </recommendedName>
</protein>
<dbReference type="PANTHER" id="PTHR20923">
    <property type="entry name" value="BAT4 PROTEIN-RELATED"/>
    <property type="match status" value="1"/>
</dbReference>
<evidence type="ECO:0000313" key="3">
    <source>
        <dbReference type="EMBL" id="SAL98063.1"/>
    </source>
</evidence>
<dbReference type="PANTHER" id="PTHR20923:SF1">
    <property type="entry name" value="G PATCH DOMAIN AND ANKYRIN REPEAT-CONTAINING PROTEIN 1"/>
    <property type="match status" value="1"/>
</dbReference>
<dbReference type="EMBL" id="LT552047">
    <property type="protein sequence ID" value="SAL98063.1"/>
    <property type="molecule type" value="Genomic_DNA"/>
</dbReference>
<dbReference type="InParanoid" id="A0A163JAF3"/>